<dbReference type="EMBL" id="CP000554">
    <property type="protein sequence ID" value="ABM78828.1"/>
    <property type="molecule type" value="Genomic_DNA"/>
</dbReference>
<name>A2CBG8_PROM3</name>
<dbReference type="InterPro" id="IPR036465">
    <property type="entry name" value="vWFA_dom_sf"/>
</dbReference>
<evidence type="ECO:0000313" key="1">
    <source>
        <dbReference type="EMBL" id="ABM78828.1"/>
    </source>
</evidence>
<evidence type="ECO:0000313" key="2">
    <source>
        <dbReference type="Proteomes" id="UP000002274"/>
    </source>
</evidence>
<gene>
    <name evidence="1" type="ordered locus">P9303_20931</name>
</gene>
<dbReference type="HOGENOM" id="CLU_505136_0_0_3"/>
<dbReference type="STRING" id="59922.P9303_20931"/>
<dbReference type="KEGG" id="pmf:P9303_20931"/>
<reference evidence="1 2" key="1">
    <citation type="journal article" date="2007" name="PLoS Genet.">
        <title>Patterns and implications of gene gain and loss in the evolution of Prochlorococcus.</title>
        <authorList>
            <person name="Kettler G.C."/>
            <person name="Martiny A.C."/>
            <person name="Huang K."/>
            <person name="Zucker J."/>
            <person name="Coleman M.L."/>
            <person name="Rodrigue S."/>
            <person name="Chen F."/>
            <person name="Lapidus A."/>
            <person name="Ferriera S."/>
            <person name="Johnson J."/>
            <person name="Steglich C."/>
            <person name="Church G.M."/>
            <person name="Richardson P."/>
            <person name="Chisholm S.W."/>
        </authorList>
    </citation>
    <scope>NUCLEOTIDE SEQUENCE [LARGE SCALE GENOMIC DNA]</scope>
    <source>
        <strain evidence="1 2">MIT 9303</strain>
    </source>
</reference>
<dbReference type="AlphaFoldDB" id="A2CBG8"/>
<proteinExistence type="predicted"/>
<organism evidence="1 2">
    <name type="scientific">Prochlorococcus marinus (strain MIT 9303)</name>
    <dbReference type="NCBI Taxonomy" id="59922"/>
    <lineage>
        <taxon>Bacteria</taxon>
        <taxon>Bacillati</taxon>
        <taxon>Cyanobacteriota</taxon>
        <taxon>Cyanophyceae</taxon>
        <taxon>Synechococcales</taxon>
        <taxon>Prochlorococcaceae</taxon>
        <taxon>Prochlorococcus</taxon>
    </lineage>
</organism>
<dbReference type="Proteomes" id="UP000002274">
    <property type="component" value="Chromosome"/>
</dbReference>
<accession>A2CBG8</accession>
<sequence>MVIRKYSGNFHYNSSNLCPRPEIIKSLEARFNDGIRSMKSLKALSKQKGFRHRHPNGFGLSETVVAAGASILLIGASSLALRSTQTLVDRSESKASLRQNTTNGLRLLRSEVERSLHILVNNSEAISNEQTRTDLGHKQYAATLKQCGSLAENQTKAFKPVFGIKMAEIDTPVIYGFSVSSSNNGYALMRCGAPLDLDGRYNDANGISSLFLAKAIEDIGTMGCYKPEGNCEHPTTPEGDIKGLKEIVEDLDVDFEKDQTPIRSFMEPALRVETDPTRKLVKFIDPDPNNDPKKFEEDSYLETKSGSRTIAKYPLFLAAFARADKRLENYGSDSFHNGTYFRNVRSKRVRFLVDGSGSMSACILWGSKDYPSQPRIYWAEVLNYRGRTYKNVWYRSSQYCALTRMESLQTELKRLITSLPEDTKISLQSFSSAGSNNHRTWEKSSNGLVKIGQDGFRESAISFVNSMDNGDPRSWGGTYPWEGLDSSFDDNETDTLYFLTDGKPNKRRDGSSWQDYNYDSTVNHYLDHNKRRKQTLKTNTIAIGLASPWMEDLSTKTNGNYLQVDKHAAAKALNNGQ</sequence>
<evidence type="ECO:0008006" key="3">
    <source>
        <dbReference type="Google" id="ProtNLM"/>
    </source>
</evidence>
<protein>
    <recommendedName>
        <fullName evidence="3">VWFA domain-containing protein</fullName>
    </recommendedName>
</protein>
<dbReference type="Gene3D" id="3.40.50.410">
    <property type="entry name" value="von Willebrand factor, type A domain"/>
    <property type="match status" value="1"/>
</dbReference>
<dbReference type="SUPFAM" id="SSF53300">
    <property type="entry name" value="vWA-like"/>
    <property type="match status" value="1"/>
</dbReference>